<dbReference type="AlphaFoldDB" id="A0A2T1DHD5"/>
<keyword evidence="2" id="KW-0472">Membrane</keyword>
<evidence type="ECO:0000256" key="2">
    <source>
        <dbReference type="SAM" id="Phobius"/>
    </source>
</evidence>
<dbReference type="EMBL" id="PVWG01000008">
    <property type="protein sequence ID" value="PSB19885.1"/>
    <property type="molecule type" value="Genomic_DNA"/>
</dbReference>
<dbReference type="OrthoDB" id="531619at2"/>
<gene>
    <name evidence="3" type="ORF">C7B65_09425</name>
</gene>
<name>A0A2T1DHD5_9CYAN</name>
<proteinExistence type="predicted"/>
<feature type="region of interest" description="Disordered" evidence="1">
    <location>
        <begin position="77"/>
        <end position="110"/>
    </location>
</feature>
<reference evidence="3 4" key="2">
    <citation type="submission" date="2018-03" db="EMBL/GenBank/DDBJ databases">
        <title>The ancient ancestry and fast evolution of plastids.</title>
        <authorList>
            <person name="Moore K.R."/>
            <person name="Magnabosco C."/>
            <person name="Momper L."/>
            <person name="Gold D.A."/>
            <person name="Bosak T."/>
            <person name="Fournier G.P."/>
        </authorList>
    </citation>
    <scope>NUCLEOTIDE SEQUENCE [LARGE SCALE GENOMIC DNA]</scope>
    <source>
        <strain evidence="3 4">ULC007</strain>
    </source>
</reference>
<protein>
    <submittedName>
        <fullName evidence="3">Uncharacterized protein</fullName>
    </submittedName>
</protein>
<accession>A0A2T1DHD5</accession>
<reference evidence="3 4" key="1">
    <citation type="submission" date="2018-02" db="EMBL/GenBank/DDBJ databases">
        <authorList>
            <person name="Cohen D.B."/>
            <person name="Kent A.D."/>
        </authorList>
    </citation>
    <scope>NUCLEOTIDE SEQUENCE [LARGE SCALE GENOMIC DNA]</scope>
    <source>
        <strain evidence="3 4">ULC007</strain>
    </source>
</reference>
<feature type="transmembrane region" description="Helical" evidence="2">
    <location>
        <begin position="12"/>
        <end position="29"/>
    </location>
</feature>
<evidence type="ECO:0000313" key="4">
    <source>
        <dbReference type="Proteomes" id="UP000238634"/>
    </source>
</evidence>
<comment type="caution">
    <text evidence="3">The sequence shown here is derived from an EMBL/GenBank/DDBJ whole genome shotgun (WGS) entry which is preliminary data.</text>
</comment>
<sequence length="110" mass="12658">MRRQPISKGFSTGLKIWLLFLISLFGMGYSAPLSIFLGAIGGLASGLIVDWWVSKEIEPEQKEAAEDGLAEETKVRKKRSQYSSLKQRSKKRKQQQEGTTNWWQQLRRRS</sequence>
<dbReference type="Proteomes" id="UP000238634">
    <property type="component" value="Unassembled WGS sequence"/>
</dbReference>
<keyword evidence="2" id="KW-0812">Transmembrane</keyword>
<organism evidence="3 4">
    <name type="scientific">Phormidesmis priestleyi ULC007</name>
    <dbReference type="NCBI Taxonomy" id="1920490"/>
    <lineage>
        <taxon>Bacteria</taxon>
        <taxon>Bacillati</taxon>
        <taxon>Cyanobacteriota</taxon>
        <taxon>Cyanophyceae</taxon>
        <taxon>Leptolyngbyales</taxon>
        <taxon>Leptolyngbyaceae</taxon>
        <taxon>Phormidesmis</taxon>
    </lineage>
</organism>
<dbReference type="RefSeq" id="WP_073071038.1">
    <property type="nucleotide sequence ID" value="NZ_MPPI01000010.1"/>
</dbReference>
<keyword evidence="2" id="KW-1133">Transmembrane helix</keyword>
<evidence type="ECO:0000256" key="1">
    <source>
        <dbReference type="SAM" id="MobiDB-lite"/>
    </source>
</evidence>
<evidence type="ECO:0000313" key="3">
    <source>
        <dbReference type="EMBL" id="PSB19885.1"/>
    </source>
</evidence>
<keyword evidence="4" id="KW-1185">Reference proteome</keyword>